<name>A0ABQ8V1P1_9EUKA</name>
<accession>A0ABQ8V1P1</accession>
<organism evidence="1 2">
    <name type="scientific">Paratrimastix pyriformis</name>
    <dbReference type="NCBI Taxonomy" id="342808"/>
    <lineage>
        <taxon>Eukaryota</taxon>
        <taxon>Metamonada</taxon>
        <taxon>Preaxostyla</taxon>
        <taxon>Paratrimastigidae</taxon>
        <taxon>Paratrimastix</taxon>
    </lineage>
</organism>
<comment type="caution">
    <text evidence="1">The sequence shown here is derived from an EMBL/GenBank/DDBJ whole genome shotgun (WGS) entry which is preliminary data.</text>
</comment>
<dbReference type="Proteomes" id="UP001141327">
    <property type="component" value="Unassembled WGS sequence"/>
</dbReference>
<evidence type="ECO:0000313" key="2">
    <source>
        <dbReference type="Proteomes" id="UP001141327"/>
    </source>
</evidence>
<gene>
    <name evidence="1" type="ORF">PAPYR_224</name>
</gene>
<evidence type="ECO:0000313" key="1">
    <source>
        <dbReference type="EMBL" id="KAJ4462990.1"/>
    </source>
</evidence>
<dbReference type="EMBL" id="JAPMOS010000001">
    <property type="protein sequence ID" value="KAJ4462990.1"/>
    <property type="molecule type" value="Genomic_DNA"/>
</dbReference>
<keyword evidence="2" id="KW-1185">Reference proteome</keyword>
<proteinExistence type="predicted"/>
<protein>
    <submittedName>
        <fullName evidence="1">Uncharacterized protein</fullName>
    </submittedName>
</protein>
<sequence>MGSTFTFQTFFDPSADFFLEEVSQNATTSPQAQVTPGVRKRPGGPGRENYWVRLLYFVIFHPNYLT</sequence>
<reference evidence="1" key="1">
    <citation type="journal article" date="2022" name="bioRxiv">
        <title>Genomics of Preaxostyla Flagellates Illuminates Evolutionary Transitions and the Path Towards Mitochondrial Loss.</title>
        <authorList>
            <person name="Novak L.V.F."/>
            <person name="Treitli S.C."/>
            <person name="Pyrih J."/>
            <person name="Halakuc P."/>
            <person name="Pipaliya S.V."/>
            <person name="Vacek V."/>
            <person name="Brzon O."/>
            <person name="Soukal P."/>
            <person name="Eme L."/>
            <person name="Dacks J.B."/>
            <person name="Karnkowska A."/>
            <person name="Elias M."/>
            <person name="Hampl V."/>
        </authorList>
    </citation>
    <scope>NUCLEOTIDE SEQUENCE</scope>
    <source>
        <strain evidence="1">RCP-MX</strain>
    </source>
</reference>